<dbReference type="GO" id="GO:0016320">
    <property type="term" value="P:endoplasmic reticulum membrane fusion"/>
    <property type="evidence" value="ECO:0007669"/>
    <property type="project" value="TreeGrafter"/>
</dbReference>
<keyword evidence="3 8" id="KW-0378">Hydrolase</keyword>
<feature type="topological domain" description="Cytoplasmic" evidence="8">
    <location>
        <begin position="730"/>
        <end position="800"/>
    </location>
</feature>
<dbReference type="Proteomes" id="UP000189911">
    <property type="component" value="Chromosome A"/>
</dbReference>
<dbReference type="GO" id="GO:0005525">
    <property type="term" value="F:GTP binding"/>
    <property type="evidence" value="ECO:0007669"/>
    <property type="project" value="UniProtKB-UniRule"/>
</dbReference>
<dbReference type="InterPro" id="IPR030386">
    <property type="entry name" value="G_GB1_RHD3_dom"/>
</dbReference>
<protein>
    <submittedName>
        <fullName evidence="12">LANO_0A05886g1_1</fullName>
    </submittedName>
</protein>
<gene>
    <name evidence="8" type="primary">SEY1</name>
    <name evidence="12" type="ORF">LANO_0A05886G</name>
</gene>
<evidence type="ECO:0000313" key="13">
    <source>
        <dbReference type="Proteomes" id="UP000189911"/>
    </source>
</evidence>
<dbReference type="InterPro" id="IPR046758">
    <property type="entry name" value="Sey1/RHD3-like_3HB"/>
</dbReference>
<feature type="compositionally biased region" description="Polar residues" evidence="9">
    <location>
        <begin position="789"/>
        <end position="800"/>
    </location>
</feature>
<evidence type="ECO:0000256" key="10">
    <source>
        <dbReference type="SAM" id="Phobius"/>
    </source>
</evidence>
<dbReference type="FunFam" id="3.40.50.300:FF:000727">
    <property type="entry name" value="Protein SEY1 homolog"/>
    <property type="match status" value="1"/>
</dbReference>
<evidence type="ECO:0000256" key="8">
    <source>
        <dbReference type="HAMAP-Rule" id="MF_03109"/>
    </source>
</evidence>
<dbReference type="AlphaFoldDB" id="A0A1G4IRQ8"/>
<dbReference type="GO" id="GO:0005789">
    <property type="term" value="C:endoplasmic reticulum membrane"/>
    <property type="evidence" value="ECO:0007669"/>
    <property type="project" value="UniProtKB-SubCell"/>
</dbReference>
<feature type="transmembrane region" description="Helical" evidence="10">
    <location>
        <begin position="709"/>
        <end position="725"/>
    </location>
</feature>
<keyword evidence="5 8" id="KW-1133">Transmembrane helix</keyword>
<keyword evidence="7 8" id="KW-0472">Membrane</keyword>
<proteinExistence type="inferred from homology"/>
<evidence type="ECO:0000256" key="3">
    <source>
        <dbReference type="ARBA" id="ARBA00022801"/>
    </source>
</evidence>
<dbReference type="HAMAP" id="MF_03109">
    <property type="entry name" value="Sey1"/>
    <property type="match status" value="1"/>
</dbReference>
<keyword evidence="4 8" id="KW-0256">Endoplasmic reticulum</keyword>
<feature type="region of interest" description="Disordered" evidence="9">
    <location>
        <begin position="755"/>
        <end position="800"/>
    </location>
</feature>
<feature type="binding site" evidence="8">
    <location>
        <begin position="45"/>
        <end position="52"/>
    </location>
    <ligand>
        <name>GTP</name>
        <dbReference type="ChEBI" id="CHEBI:37565"/>
    </ligand>
</feature>
<comment type="subcellular location">
    <subcellularLocation>
        <location evidence="8">Endoplasmic reticulum membrane</location>
        <topology evidence="8">Multi-pass membrane protein</topology>
    </subcellularLocation>
    <text evidence="8">Enriched in the cortical ER. Concentrated in punctae along the ER tubules.</text>
</comment>
<dbReference type="PANTHER" id="PTHR45923:SF2">
    <property type="entry name" value="PROTEIN SEY1"/>
    <property type="match status" value="1"/>
</dbReference>
<evidence type="ECO:0000259" key="11">
    <source>
        <dbReference type="PROSITE" id="PS51715"/>
    </source>
</evidence>
<keyword evidence="13" id="KW-1185">Reference proteome</keyword>
<evidence type="ECO:0000256" key="7">
    <source>
        <dbReference type="ARBA" id="ARBA00023136"/>
    </source>
</evidence>
<evidence type="ECO:0000256" key="4">
    <source>
        <dbReference type="ARBA" id="ARBA00022824"/>
    </source>
</evidence>
<dbReference type="OrthoDB" id="1597724at2759"/>
<evidence type="ECO:0000256" key="1">
    <source>
        <dbReference type="ARBA" id="ARBA00022692"/>
    </source>
</evidence>
<evidence type="ECO:0000256" key="5">
    <source>
        <dbReference type="ARBA" id="ARBA00022989"/>
    </source>
</evidence>
<keyword evidence="1 8" id="KW-0812">Transmembrane</keyword>
<keyword evidence="2 8" id="KW-0547">Nucleotide-binding</keyword>
<comment type="similarity">
    <text evidence="8">Belongs to the TRAFAC class dynamin-like GTPase superfamily. GB1/RHD3 GTPase family. RHD3 subfamily.</text>
</comment>
<dbReference type="InterPro" id="IPR008803">
    <property type="entry name" value="RHD3/Sey1"/>
</dbReference>
<reference evidence="13" key="1">
    <citation type="submission" date="2016-03" db="EMBL/GenBank/DDBJ databases">
        <authorList>
            <person name="Devillers Hugo."/>
        </authorList>
    </citation>
    <scope>NUCLEOTIDE SEQUENCE [LARGE SCALE GENOMIC DNA]</scope>
</reference>
<organism evidence="12 13">
    <name type="scientific">Lachancea nothofagi CBS 11611</name>
    <dbReference type="NCBI Taxonomy" id="1266666"/>
    <lineage>
        <taxon>Eukaryota</taxon>
        <taxon>Fungi</taxon>
        <taxon>Dikarya</taxon>
        <taxon>Ascomycota</taxon>
        <taxon>Saccharomycotina</taxon>
        <taxon>Saccharomycetes</taxon>
        <taxon>Saccharomycetales</taxon>
        <taxon>Saccharomycetaceae</taxon>
        <taxon>Lachancea</taxon>
    </lineage>
</organism>
<evidence type="ECO:0000313" key="12">
    <source>
        <dbReference type="EMBL" id="SCU79332.1"/>
    </source>
</evidence>
<dbReference type="GO" id="GO:0003924">
    <property type="term" value="F:GTPase activity"/>
    <property type="evidence" value="ECO:0007669"/>
    <property type="project" value="UniProtKB-UniRule"/>
</dbReference>
<name>A0A1G4IRQ8_9SACH</name>
<dbReference type="PROSITE" id="PS51715">
    <property type="entry name" value="G_GB1_RHD3"/>
    <property type="match status" value="1"/>
</dbReference>
<dbReference type="Pfam" id="PF20428">
    <property type="entry name" value="Sey1_3HB"/>
    <property type="match status" value="1"/>
</dbReference>
<dbReference type="Gene3D" id="3.40.50.300">
    <property type="entry name" value="P-loop containing nucleotide triphosphate hydrolases"/>
    <property type="match status" value="1"/>
</dbReference>
<feature type="domain" description="GB1/RHD3-type G" evidence="11">
    <location>
        <begin position="35"/>
        <end position="265"/>
    </location>
</feature>
<dbReference type="PANTHER" id="PTHR45923">
    <property type="entry name" value="PROTEIN SEY1"/>
    <property type="match status" value="1"/>
</dbReference>
<evidence type="ECO:0000256" key="6">
    <source>
        <dbReference type="ARBA" id="ARBA00023134"/>
    </source>
</evidence>
<evidence type="ECO:0000256" key="2">
    <source>
        <dbReference type="ARBA" id="ARBA00022741"/>
    </source>
</evidence>
<dbReference type="InterPro" id="IPR027417">
    <property type="entry name" value="P-loop_NTPase"/>
</dbReference>
<feature type="topological domain" description="Cytoplasmic" evidence="8">
    <location>
        <begin position="1"/>
        <end position="684"/>
    </location>
</feature>
<feature type="topological domain" description="Lumenal" evidence="8">
    <location>
        <begin position="706"/>
        <end position="708"/>
    </location>
</feature>
<dbReference type="Pfam" id="PF05879">
    <property type="entry name" value="RHD3_GTPase"/>
    <property type="match status" value="1"/>
</dbReference>
<dbReference type="EMBL" id="LT598449">
    <property type="protein sequence ID" value="SCU79332.1"/>
    <property type="molecule type" value="Genomic_DNA"/>
</dbReference>
<dbReference type="SUPFAM" id="SSF52540">
    <property type="entry name" value="P-loop containing nucleoside triphosphate hydrolases"/>
    <property type="match status" value="1"/>
</dbReference>
<sequence length="800" mass="90641">MTGLGPSMQLINEEKEFNSDVLDFFNKHTNSRDVGMDYHVISVFGSQSSGKSTLLNAVFGTKFDTMNAKEKRQQTTKGIWLGHTKEVAVTSNKKEPIKDLFVLDVEGSDGAERGEDQDFERKAALFAIAVSEILIVNMWEQQVGLYQGNNMALLKTVFEVNLSLFGHRSDHKVLLLFVIRDHVGVTPLTSLQETLEAELQEIWAGLTKPEGCEDKTLADFFDLKFTALAHKVLQPDAFMENVGTLGSRFANESDPHVSYFKPAYHHNLPIDGWTMYANNCWNQIETNKDLDLPTQQILVAKFKTEEIAQQSFGAFLENYPNEAFSSDQKQELVDTLQELKSECLREYDTYASRYAKPVYIETKKGLASNIEAKCKETISKFFAGTIEALVAAFERDLLERTKPTSFVTKLETARCDAIEKFQSFVSDFLRLELVSSLKDEEETFLAVLDQACTVQSQKQLKTIITRSGKEISNGIKEDIIVLLTHPDKNLWDHVMDSFNTIISRTTQRFGLEDNIFDFQVGLSQAENEKVYKQIRSGAWASLHEIVNDCLTEDNVVSILRERFENKFRFDENDSPRLWKNEEEIDTAYRVAKEHALEVIGVLSLASTANHTEIIPDVPVKVPHGLDDEVDLQGEFEDEEGVYHQKSFAHILTASQREKILRNFKRQSNTTVIEAKRSIIRTTSHIPVYVYALIAVLGWNEFLMVIRNPLFVTLLLIFGVAFYFVHKLNLWNPILALANSAINETKSLAKDKLKGLLDDNPSKAPTKAVPSYNEQKSKSSMEEFEMQDFPNGSSSNNGDSE</sequence>
<dbReference type="CDD" id="cd01851">
    <property type="entry name" value="GBP"/>
    <property type="match status" value="1"/>
</dbReference>
<accession>A0A1G4IRQ8</accession>
<evidence type="ECO:0000256" key="9">
    <source>
        <dbReference type="SAM" id="MobiDB-lite"/>
    </source>
</evidence>
<keyword evidence="6 8" id="KW-0342">GTP-binding</keyword>